<keyword evidence="2" id="KW-1185">Reference proteome</keyword>
<dbReference type="STRING" id="927083.DB32_007838"/>
<reference evidence="1 2" key="1">
    <citation type="submission" date="2015-03" db="EMBL/GenBank/DDBJ databases">
        <title>Genome assembly of Sandaracinus amylolyticus DSM 53668.</title>
        <authorList>
            <person name="Sharma G."/>
            <person name="Subramanian S."/>
        </authorList>
    </citation>
    <scope>NUCLEOTIDE SEQUENCE [LARGE SCALE GENOMIC DNA]</scope>
    <source>
        <strain evidence="1 2">DSM 53668</strain>
    </source>
</reference>
<dbReference type="RefSeq" id="WP_053237636.1">
    <property type="nucleotide sequence ID" value="NZ_CP011125.1"/>
</dbReference>
<dbReference type="Proteomes" id="UP000034883">
    <property type="component" value="Chromosome"/>
</dbReference>
<dbReference type="EMBL" id="CP011125">
    <property type="protein sequence ID" value="AKF10689.1"/>
    <property type="molecule type" value="Genomic_DNA"/>
</dbReference>
<dbReference type="KEGG" id="samy:DB32_007838"/>
<evidence type="ECO:0000313" key="2">
    <source>
        <dbReference type="Proteomes" id="UP000034883"/>
    </source>
</evidence>
<gene>
    <name evidence="1" type="ORF">DB32_007838</name>
</gene>
<organism evidence="1 2">
    <name type="scientific">Sandaracinus amylolyticus</name>
    <dbReference type="NCBI Taxonomy" id="927083"/>
    <lineage>
        <taxon>Bacteria</taxon>
        <taxon>Pseudomonadati</taxon>
        <taxon>Myxococcota</taxon>
        <taxon>Polyangia</taxon>
        <taxon>Polyangiales</taxon>
        <taxon>Sandaracinaceae</taxon>
        <taxon>Sandaracinus</taxon>
    </lineage>
</organism>
<sequence>MKLPRRISRYDAENDLLFVDATGIKASTIEMVDAIFDELDALAEKYPGRYAMICWKDVEIGSPAVAAHYGARAAKWNARLAGAVRYAANDPVLRSYIRTEALKHQKSGMRSNLFETYEEALQAVREMRDARKRA</sequence>
<dbReference type="AlphaFoldDB" id="A0A0F6SHM2"/>
<protein>
    <recommendedName>
        <fullName evidence="3">STAS/SEC14 domain-containing protein</fullName>
    </recommendedName>
</protein>
<name>A0A0F6SHM2_9BACT</name>
<evidence type="ECO:0000313" key="1">
    <source>
        <dbReference type="EMBL" id="AKF10689.1"/>
    </source>
</evidence>
<evidence type="ECO:0008006" key="3">
    <source>
        <dbReference type="Google" id="ProtNLM"/>
    </source>
</evidence>
<accession>A0A0F6SHM2</accession>
<proteinExistence type="predicted"/>